<dbReference type="OrthoDB" id="9811330at2"/>
<evidence type="ECO:0000259" key="1">
    <source>
        <dbReference type="Pfam" id="PF10074"/>
    </source>
</evidence>
<accession>A0A3P3F9S4</accession>
<comment type="caution">
    <text evidence="2">The sequence shown here is derived from an EMBL/GenBank/DDBJ whole genome shotgun (WGS) entry which is preliminary data.</text>
</comment>
<name>A0A3P3F9S4_9HYPH</name>
<feature type="domain" description="T6SS Transcription factor RovC-like DNA binding" evidence="1">
    <location>
        <begin position="13"/>
        <end position="82"/>
    </location>
</feature>
<evidence type="ECO:0000313" key="2">
    <source>
        <dbReference type="EMBL" id="RRH95420.1"/>
    </source>
</evidence>
<dbReference type="EMBL" id="RQXT01000036">
    <property type="protein sequence ID" value="RRH95420.1"/>
    <property type="molecule type" value="Genomic_DNA"/>
</dbReference>
<evidence type="ECO:0000313" key="3">
    <source>
        <dbReference type="Proteomes" id="UP000273786"/>
    </source>
</evidence>
<proteinExistence type="predicted"/>
<gene>
    <name evidence="2" type="ORF">EH240_24570</name>
</gene>
<dbReference type="RefSeq" id="WP_125003456.1">
    <property type="nucleotide sequence ID" value="NZ_RQXT01000036.1"/>
</dbReference>
<dbReference type="AlphaFoldDB" id="A0A3P3F9S4"/>
<reference evidence="2 3" key="1">
    <citation type="submission" date="2018-11" db="EMBL/GenBank/DDBJ databases">
        <title>the genome of Mesorhizobium tamadayense DSM 28320.</title>
        <authorList>
            <person name="Gao J."/>
        </authorList>
    </citation>
    <scope>NUCLEOTIDE SEQUENCE [LARGE SCALE GENOMIC DNA]</scope>
    <source>
        <strain evidence="2 3">DSM 28320</strain>
    </source>
</reference>
<organism evidence="2 3">
    <name type="scientific">Mesorhizobium tamadayense</name>
    <dbReference type="NCBI Taxonomy" id="425306"/>
    <lineage>
        <taxon>Bacteria</taxon>
        <taxon>Pseudomonadati</taxon>
        <taxon>Pseudomonadota</taxon>
        <taxon>Alphaproteobacteria</taxon>
        <taxon>Hyphomicrobiales</taxon>
        <taxon>Phyllobacteriaceae</taxon>
        <taxon>Mesorhizobium</taxon>
    </lineage>
</organism>
<dbReference type="InterPro" id="IPR018754">
    <property type="entry name" value="RovC-like_DNA-bd"/>
</dbReference>
<sequence length="86" mass="10008">MIEPFDDTAPTGDGLTDYDRSHVKLYMRLFDADADGADWHEVVKVLFGIDPAMEPQRARHVHDTHLARARWMTRTGYRHLLRQTDT</sequence>
<dbReference type="Pfam" id="PF10074">
    <property type="entry name" value="RovC_DNA-bd"/>
    <property type="match status" value="1"/>
</dbReference>
<protein>
    <submittedName>
        <fullName evidence="2">DUF2285 domain-containing protein</fullName>
    </submittedName>
</protein>
<keyword evidence="3" id="KW-1185">Reference proteome</keyword>
<dbReference type="Proteomes" id="UP000273786">
    <property type="component" value="Unassembled WGS sequence"/>
</dbReference>